<dbReference type="EMBL" id="FNBG01000023">
    <property type="protein sequence ID" value="SDG01061.1"/>
    <property type="molecule type" value="Genomic_DNA"/>
</dbReference>
<gene>
    <name evidence="3" type="ORF">SAMN04488542_12318</name>
</gene>
<comment type="similarity">
    <text evidence="1">Belongs to the thioesterase family.</text>
</comment>
<sequence>MTRITIFFFPYAGASASVYERWKNLLPPSIQLVNVELPGRGRRFGEPLLTSVEEMVENVQHILLPHLDGSPYALFGHSLGSIIAFEMSRKLCSKGYPPPVHLFVSGRAAPHAIEDENMHLLANDQFLAKIQVLGGTPPQFFENEQLLSLFLPILKSDYMASETYRFNEEQGRLSCDITVFSGLQDGEYDPMEWSKHTSGSCEAFSFEGGHFFIHEHAEQMAEAIHSRLLQRGGIVG</sequence>
<reference evidence="3 4" key="1">
    <citation type="submission" date="2016-10" db="EMBL/GenBank/DDBJ databases">
        <authorList>
            <person name="de Groot N.N."/>
        </authorList>
    </citation>
    <scope>NUCLEOTIDE SEQUENCE [LARGE SCALE GENOMIC DNA]</scope>
    <source>
        <strain evidence="3 4">DSM 28129</strain>
    </source>
</reference>
<dbReference type="Gene3D" id="3.40.50.1820">
    <property type="entry name" value="alpha/beta hydrolase"/>
    <property type="match status" value="1"/>
</dbReference>
<dbReference type="InterPro" id="IPR029058">
    <property type="entry name" value="AB_hydrolase_fold"/>
</dbReference>
<organism evidence="3 4">
    <name type="scientific">Fontibacillus panacisegetis</name>
    <dbReference type="NCBI Taxonomy" id="670482"/>
    <lineage>
        <taxon>Bacteria</taxon>
        <taxon>Bacillati</taxon>
        <taxon>Bacillota</taxon>
        <taxon>Bacilli</taxon>
        <taxon>Bacillales</taxon>
        <taxon>Paenibacillaceae</taxon>
        <taxon>Fontibacillus</taxon>
    </lineage>
</organism>
<evidence type="ECO:0000259" key="2">
    <source>
        <dbReference type="Pfam" id="PF00975"/>
    </source>
</evidence>
<dbReference type="GO" id="GO:0008610">
    <property type="term" value="P:lipid biosynthetic process"/>
    <property type="evidence" value="ECO:0007669"/>
    <property type="project" value="TreeGrafter"/>
</dbReference>
<dbReference type="InterPro" id="IPR012223">
    <property type="entry name" value="TEII"/>
</dbReference>
<dbReference type="AlphaFoldDB" id="A0A1G7QRA7"/>
<keyword evidence="4" id="KW-1185">Reference proteome</keyword>
<dbReference type="PANTHER" id="PTHR11487">
    <property type="entry name" value="THIOESTERASE"/>
    <property type="match status" value="1"/>
</dbReference>
<dbReference type="Proteomes" id="UP000198972">
    <property type="component" value="Unassembled WGS sequence"/>
</dbReference>
<feature type="domain" description="Thioesterase" evidence="2">
    <location>
        <begin position="5"/>
        <end position="227"/>
    </location>
</feature>
<name>A0A1G7QRA7_9BACL</name>
<dbReference type="RefSeq" id="WP_175471457.1">
    <property type="nucleotide sequence ID" value="NZ_FNBG01000023.1"/>
</dbReference>
<dbReference type="PANTHER" id="PTHR11487:SF0">
    <property type="entry name" value="S-ACYL FATTY ACID SYNTHASE THIOESTERASE, MEDIUM CHAIN"/>
    <property type="match status" value="1"/>
</dbReference>
<evidence type="ECO:0000313" key="4">
    <source>
        <dbReference type="Proteomes" id="UP000198972"/>
    </source>
</evidence>
<evidence type="ECO:0000256" key="1">
    <source>
        <dbReference type="ARBA" id="ARBA00007169"/>
    </source>
</evidence>
<evidence type="ECO:0000313" key="3">
    <source>
        <dbReference type="EMBL" id="SDG01061.1"/>
    </source>
</evidence>
<protein>
    <submittedName>
        <fullName evidence="3">Surfactin synthase thioesterase subunit</fullName>
    </submittedName>
</protein>
<dbReference type="InterPro" id="IPR001031">
    <property type="entry name" value="Thioesterase"/>
</dbReference>
<dbReference type="STRING" id="670482.SAMN04488542_12318"/>
<proteinExistence type="inferred from homology"/>
<accession>A0A1G7QRA7</accession>
<dbReference type="SUPFAM" id="SSF53474">
    <property type="entry name" value="alpha/beta-Hydrolases"/>
    <property type="match status" value="1"/>
</dbReference>
<dbReference type="Pfam" id="PF00975">
    <property type="entry name" value="Thioesterase"/>
    <property type="match status" value="1"/>
</dbReference>